<evidence type="ECO:0000313" key="2">
    <source>
        <dbReference type="Proteomes" id="UP000749559"/>
    </source>
</evidence>
<protein>
    <submittedName>
        <fullName evidence="1">Uncharacterized protein</fullName>
    </submittedName>
</protein>
<dbReference type="AlphaFoldDB" id="A0A8J1UIN6"/>
<comment type="caution">
    <text evidence="1">The sequence shown here is derived from an EMBL/GenBank/DDBJ whole genome shotgun (WGS) entry which is preliminary data.</text>
</comment>
<dbReference type="Pfam" id="PF08695">
    <property type="entry name" value="Coa1"/>
    <property type="match status" value="1"/>
</dbReference>
<keyword evidence="2" id="KW-1185">Reference proteome</keyword>
<gene>
    <name evidence="1" type="ORF">OFUS_LOCUS13604</name>
</gene>
<dbReference type="OrthoDB" id="10037790at2759"/>
<dbReference type="GO" id="GO:0032981">
    <property type="term" value="P:mitochondrial respiratory chain complex I assembly"/>
    <property type="evidence" value="ECO:0007669"/>
    <property type="project" value="TreeGrafter"/>
</dbReference>
<dbReference type="PANTHER" id="PTHR47148:SF1">
    <property type="entry name" value="CYTOCHROME C OXIDASE ASSEMBLY FACTOR 1 HOMOLOG"/>
    <property type="match status" value="1"/>
</dbReference>
<dbReference type="GO" id="GO:0005743">
    <property type="term" value="C:mitochondrial inner membrane"/>
    <property type="evidence" value="ECO:0007669"/>
    <property type="project" value="TreeGrafter"/>
</dbReference>
<reference evidence="1" key="1">
    <citation type="submission" date="2022-03" db="EMBL/GenBank/DDBJ databases">
        <authorList>
            <person name="Martin C."/>
        </authorList>
    </citation>
    <scope>NUCLEOTIDE SEQUENCE</scope>
</reference>
<dbReference type="InterPro" id="IPR014807">
    <property type="entry name" value="Coa1"/>
</dbReference>
<proteinExistence type="predicted"/>
<dbReference type="EMBL" id="CAIIXF020000007">
    <property type="protein sequence ID" value="CAH1787994.1"/>
    <property type="molecule type" value="Genomic_DNA"/>
</dbReference>
<organism evidence="1 2">
    <name type="scientific">Owenia fusiformis</name>
    <name type="common">Polychaete worm</name>
    <dbReference type="NCBI Taxonomy" id="6347"/>
    <lineage>
        <taxon>Eukaryota</taxon>
        <taxon>Metazoa</taxon>
        <taxon>Spiralia</taxon>
        <taxon>Lophotrochozoa</taxon>
        <taxon>Annelida</taxon>
        <taxon>Polychaeta</taxon>
        <taxon>Sedentaria</taxon>
        <taxon>Canalipalpata</taxon>
        <taxon>Sabellida</taxon>
        <taxon>Oweniida</taxon>
        <taxon>Oweniidae</taxon>
        <taxon>Owenia</taxon>
    </lineage>
</organism>
<sequence>MLAKIAIFGGMAASFGALYFVNGIQQKFRGTDYYREGTSLLRKYKPAVEALGEPIRSTRLDLTDIEHNFADVCKAKLAVPVKGPKNKGTLFVFASRKDAGDDWQVDRLDLQIFTTQKRWQFFEHTASNDIAIDTTAETVIQDAKTLKLNSDSRERTSAKANESSIEEQNPDAKSIKDDKEHLVYIDKNESVTPNLSNKKMKINDVRWPPWNVETK</sequence>
<dbReference type="Proteomes" id="UP000749559">
    <property type="component" value="Unassembled WGS sequence"/>
</dbReference>
<accession>A0A8J1UIN6</accession>
<evidence type="ECO:0000313" key="1">
    <source>
        <dbReference type="EMBL" id="CAH1787994.1"/>
    </source>
</evidence>
<dbReference type="PANTHER" id="PTHR47148">
    <property type="entry name" value="CYTOCHROME C OXIDASE ASSEMBLY FACTOR 1 HOMOLOG"/>
    <property type="match status" value="1"/>
</dbReference>
<name>A0A8J1UIN6_OWEFU</name>
<dbReference type="GO" id="GO:0033617">
    <property type="term" value="P:mitochondrial respiratory chain complex IV assembly"/>
    <property type="evidence" value="ECO:0007669"/>
    <property type="project" value="TreeGrafter"/>
</dbReference>